<accession>A0AAN8G474</accession>
<comment type="caution">
    <text evidence="1">The sequence shown here is derived from an EMBL/GenBank/DDBJ whole genome shotgun (WGS) entry which is preliminary data.</text>
</comment>
<dbReference type="AlphaFoldDB" id="A0AAN8G474"/>
<proteinExistence type="predicted"/>
<dbReference type="Proteomes" id="UP001331761">
    <property type="component" value="Unassembled WGS sequence"/>
</dbReference>
<reference evidence="1 2" key="1">
    <citation type="submission" date="2019-10" db="EMBL/GenBank/DDBJ databases">
        <title>Assembly and Annotation for the nematode Trichostrongylus colubriformis.</title>
        <authorList>
            <person name="Martin J."/>
        </authorList>
    </citation>
    <scope>NUCLEOTIDE SEQUENCE [LARGE SCALE GENOMIC DNA]</scope>
    <source>
        <strain evidence="1">G859</strain>
        <tissue evidence="1">Whole worm</tissue>
    </source>
</reference>
<protein>
    <submittedName>
        <fullName evidence="1">Uncharacterized protein</fullName>
    </submittedName>
</protein>
<gene>
    <name evidence="1" type="ORF">GCK32_005517</name>
</gene>
<keyword evidence="2" id="KW-1185">Reference proteome</keyword>
<evidence type="ECO:0000313" key="2">
    <source>
        <dbReference type="Proteomes" id="UP001331761"/>
    </source>
</evidence>
<dbReference type="EMBL" id="WIXE01011931">
    <property type="protein sequence ID" value="KAK5976388.1"/>
    <property type="molecule type" value="Genomic_DNA"/>
</dbReference>
<evidence type="ECO:0000313" key="1">
    <source>
        <dbReference type="EMBL" id="KAK5976388.1"/>
    </source>
</evidence>
<sequence>MVIDVTQFSLRLDLFRCFPLCGVTLPLFAGCHAVNRADRLVPADYDFHLHIFAKNQ</sequence>
<name>A0AAN8G474_TRICO</name>
<organism evidence="1 2">
    <name type="scientific">Trichostrongylus colubriformis</name>
    <name type="common">Black scour worm</name>
    <dbReference type="NCBI Taxonomy" id="6319"/>
    <lineage>
        <taxon>Eukaryota</taxon>
        <taxon>Metazoa</taxon>
        <taxon>Ecdysozoa</taxon>
        <taxon>Nematoda</taxon>
        <taxon>Chromadorea</taxon>
        <taxon>Rhabditida</taxon>
        <taxon>Rhabditina</taxon>
        <taxon>Rhabditomorpha</taxon>
        <taxon>Strongyloidea</taxon>
        <taxon>Trichostrongylidae</taxon>
        <taxon>Trichostrongylus</taxon>
    </lineage>
</organism>